<dbReference type="InterPro" id="IPR036249">
    <property type="entry name" value="Thioredoxin-like_sf"/>
</dbReference>
<dbReference type="SUPFAM" id="SSF52833">
    <property type="entry name" value="Thioredoxin-like"/>
    <property type="match status" value="1"/>
</dbReference>
<dbReference type="EMBL" id="CP102453">
    <property type="protein sequence ID" value="UUX33986.1"/>
    <property type="molecule type" value="Genomic_DNA"/>
</dbReference>
<evidence type="ECO:0000256" key="1">
    <source>
        <dbReference type="PROSITE-ProRule" id="PRU01282"/>
    </source>
</evidence>
<name>A0ABY5P5G2_9LACT</name>
<sequence>MLTVYGLSHCTTTQKAIKYLETKGVKIDNFMDIRDTPPNVQTLQLLLNDKKMSIRSIMNTSGELYRSMGLKDKIDSMSESELLKLLSENGMLIKRPLITDGRRATVSAKESVLNTWIA</sequence>
<reference evidence="2 3" key="1">
    <citation type="submission" date="2022-08" db="EMBL/GenBank/DDBJ databases">
        <title>Aerococcaceae sp. nov isolated from spoiled eye mask.</title>
        <authorList>
            <person name="Zhou G."/>
            <person name="Xie X.-B."/>
            <person name="Shi Q.-S."/>
            <person name="Wang Y.-S."/>
            <person name="Wen X."/>
            <person name="Peng H."/>
            <person name="Yang X.-J."/>
            <person name="Tao H.-B."/>
            <person name="Huang X.-M."/>
        </authorList>
    </citation>
    <scope>NUCLEOTIDE SEQUENCE [LARGE SCALE GENOMIC DNA]</scope>
    <source>
        <strain evidence="3">DM20194951</strain>
    </source>
</reference>
<organism evidence="2 3">
    <name type="scientific">Fundicoccus culcitae</name>
    <dbReference type="NCBI Taxonomy" id="2969821"/>
    <lineage>
        <taxon>Bacteria</taxon>
        <taxon>Bacillati</taxon>
        <taxon>Bacillota</taxon>
        <taxon>Bacilli</taxon>
        <taxon>Lactobacillales</taxon>
        <taxon>Aerococcaceae</taxon>
        <taxon>Fundicoccus</taxon>
    </lineage>
</organism>
<dbReference type="Proteomes" id="UP001315967">
    <property type="component" value="Chromosome"/>
</dbReference>
<dbReference type="Gene3D" id="3.40.30.10">
    <property type="entry name" value="Glutaredoxin"/>
    <property type="match status" value="1"/>
</dbReference>
<dbReference type="RefSeq" id="WP_313793488.1">
    <property type="nucleotide sequence ID" value="NZ_CP102453.1"/>
</dbReference>
<dbReference type="PANTHER" id="PTHR30041">
    <property type="entry name" value="ARSENATE REDUCTASE"/>
    <property type="match status" value="1"/>
</dbReference>
<dbReference type="PROSITE" id="PS51353">
    <property type="entry name" value="ARSC"/>
    <property type="match status" value="1"/>
</dbReference>
<proteinExistence type="inferred from homology"/>
<evidence type="ECO:0000313" key="3">
    <source>
        <dbReference type="Proteomes" id="UP001315967"/>
    </source>
</evidence>
<dbReference type="PANTHER" id="PTHR30041:SF8">
    <property type="entry name" value="PROTEIN YFFB"/>
    <property type="match status" value="1"/>
</dbReference>
<comment type="similarity">
    <text evidence="1">Belongs to the ArsC family.</text>
</comment>
<gene>
    <name evidence="2" type="ORF">NRE15_14050</name>
</gene>
<protein>
    <submittedName>
        <fullName evidence="2">Arsenate reductase</fullName>
    </submittedName>
</protein>
<dbReference type="InterPro" id="IPR006660">
    <property type="entry name" value="Arsenate_reductase-like"/>
</dbReference>
<accession>A0ABY5P5G2</accession>
<keyword evidence="3" id="KW-1185">Reference proteome</keyword>
<dbReference type="Pfam" id="PF03960">
    <property type="entry name" value="ArsC"/>
    <property type="match status" value="1"/>
</dbReference>
<evidence type="ECO:0000313" key="2">
    <source>
        <dbReference type="EMBL" id="UUX33986.1"/>
    </source>
</evidence>